<evidence type="ECO:0000256" key="9">
    <source>
        <dbReference type="ARBA" id="ARBA00038408"/>
    </source>
</evidence>
<dbReference type="EMBL" id="CP031700">
    <property type="protein sequence ID" value="QEY26582.1"/>
    <property type="molecule type" value="Genomic_DNA"/>
</dbReference>
<keyword evidence="5" id="KW-1133">Transmembrane helix</keyword>
<evidence type="ECO:0000313" key="14">
    <source>
        <dbReference type="EMBL" id="QEY26582.1"/>
    </source>
</evidence>
<evidence type="ECO:0000256" key="10">
    <source>
        <dbReference type="ARBA" id="ARBA00040743"/>
    </source>
</evidence>
<evidence type="ECO:0000256" key="7">
    <source>
        <dbReference type="ARBA" id="ARBA00023186"/>
    </source>
</evidence>
<dbReference type="AlphaFoldDB" id="A0A5J6Q094"/>
<keyword evidence="15" id="KW-1185">Reference proteome</keyword>
<dbReference type="OrthoDB" id="9812372at2"/>
<sequence>MFVTVEKYKTPAKILLGLIAITFVGFGVSTVAAPGSDYIVEVGDQKISNYDVDVALQNAQAAEGQDARNSAFQALLQRALLVAGAKKMGFAVSQEQLKKVIVDDPTFHGQDGKFSQDLFNQYLSQNNLSEDQLIDNISSEFAVQNLVNLIGSGALISDAQAKQLLEATQAERTIRTVSFSPEQFFSQVKSDDAALRKYYDANKKNYIIPQAAKIEFVALSLQDMAEKQTVTEEDLKKAYEQASAAVKPAREIAHILFSVQQGAPDNVRASVKAEAEKVLAQLKANPNKFADLAKQYSDDEGSAGNGGNLGYLPQDGGLLKAFEDRAFALPKDEISELVETEAGYHIIKILNIREKPSLEEMRAQLESELKQKNATAAFKAAKEQLADEAFNHPDSLNDVAKTMGLKIEAPEDWLTKENGKAAGMPDNLIDVIFSDDVLKQKHNSEPVDVGENVVWVVRVKDVREQSTQSFEQAKDFVKTDYVNSEAVKLAEKKAQNALADAQKGKLEGLNWSAVTQMTAETARQSMPPEDYSRLVKARPAQNKPAYVLLSNLPAPVLVEVQSVKMPEDISQQLPAVKQAMREGQGNSSYSALLGYLGSIIKQKQGAQNVNPTGI</sequence>
<dbReference type="GO" id="GO:0005886">
    <property type="term" value="C:plasma membrane"/>
    <property type="evidence" value="ECO:0007669"/>
    <property type="project" value="UniProtKB-SubCell"/>
</dbReference>
<comment type="subcellular location">
    <subcellularLocation>
        <location evidence="1">Cell inner membrane</location>
        <topology evidence="1">Single-pass type II membrane protein</topology>
        <orientation evidence="1">Periplasmic side</orientation>
    </subcellularLocation>
</comment>
<dbReference type="PROSITE" id="PS01096">
    <property type="entry name" value="PPIC_PPIASE_1"/>
    <property type="match status" value="1"/>
</dbReference>
<keyword evidence="2" id="KW-1003">Cell membrane</keyword>
<keyword evidence="3" id="KW-0997">Cell inner membrane</keyword>
<dbReference type="RefSeq" id="WP_151051982.1">
    <property type="nucleotide sequence ID" value="NZ_CP031700.1"/>
</dbReference>
<evidence type="ECO:0000256" key="3">
    <source>
        <dbReference type="ARBA" id="ARBA00022519"/>
    </source>
</evidence>
<evidence type="ECO:0000259" key="13">
    <source>
        <dbReference type="PROSITE" id="PS50198"/>
    </source>
</evidence>
<dbReference type="GO" id="GO:0003755">
    <property type="term" value="F:peptidyl-prolyl cis-trans isomerase activity"/>
    <property type="evidence" value="ECO:0007669"/>
    <property type="project" value="UniProtKB-KW"/>
</dbReference>
<dbReference type="PROSITE" id="PS50198">
    <property type="entry name" value="PPIC_PPIASE_2"/>
    <property type="match status" value="1"/>
</dbReference>
<evidence type="ECO:0000256" key="1">
    <source>
        <dbReference type="ARBA" id="ARBA00004382"/>
    </source>
</evidence>
<keyword evidence="7" id="KW-0143">Chaperone</keyword>
<evidence type="ECO:0000256" key="12">
    <source>
        <dbReference type="PROSITE-ProRule" id="PRU00278"/>
    </source>
</evidence>
<keyword evidence="8 12" id="KW-0413">Isomerase</keyword>
<dbReference type="KEGG" id="nzl:D0T92_08600"/>
<dbReference type="InterPro" id="IPR052029">
    <property type="entry name" value="PpiD_chaperone"/>
</dbReference>
<dbReference type="InterPro" id="IPR000297">
    <property type="entry name" value="PPIase_PpiC"/>
</dbReference>
<dbReference type="Gene3D" id="3.10.50.40">
    <property type="match status" value="1"/>
</dbReference>
<evidence type="ECO:0000256" key="8">
    <source>
        <dbReference type="ARBA" id="ARBA00023235"/>
    </source>
</evidence>
<evidence type="ECO:0000313" key="15">
    <source>
        <dbReference type="Proteomes" id="UP000325713"/>
    </source>
</evidence>
<dbReference type="SUPFAM" id="SSF54534">
    <property type="entry name" value="FKBP-like"/>
    <property type="match status" value="1"/>
</dbReference>
<dbReference type="Proteomes" id="UP000325713">
    <property type="component" value="Chromosome"/>
</dbReference>
<name>A0A5J6Q094_9NEIS</name>
<comment type="similarity">
    <text evidence="9">Belongs to the PpiD chaperone family.</text>
</comment>
<dbReference type="InterPro" id="IPR023058">
    <property type="entry name" value="PPIase_PpiC_CS"/>
</dbReference>
<evidence type="ECO:0000256" key="6">
    <source>
        <dbReference type="ARBA" id="ARBA00023136"/>
    </source>
</evidence>
<dbReference type="PANTHER" id="PTHR47529">
    <property type="entry name" value="PEPTIDYL-PROLYL CIS-TRANS ISOMERASE D"/>
    <property type="match status" value="1"/>
</dbReference>
<keyword evidence="12" id="KW-0697">Rotamase</keyword>
<evidence type="ECO:0000256" key="11">
    <source>
        <dbReference type="ARBA" id="ARBA00042775"/>
    </source>
</evidence>
<accession>A0A5J6Q094</accession>
<organism evidence="14 15">
    <name type="scientific">Neisseria zalophi</name>
    <dbReference type="NCBI Taxonomy" id="640030"/>
    <lineage>
        <taxon>Bacteria</taxon>
        <taxon>Pseudomonadati</taxon>
        <taxon>Pseudomonadota</taxon>
        <taxon>Betaproteobacteria</taxon>
        <taxon>Neisseriales</taxon>
        <taxon>Neisseriaceae</taxon>
        <taxon>Neisseria</taxon>
    </lineage>
</organism>
<feature type="domain" description="PpiC" evidence="13">
    <location>
        <begin position="247"/>
        <end position="351"/>
    </location>
</feature>
<reference evidence="14 15" key="1">
    <citation type="submission" date="2018-08" db="EMBL/GenBank/DDBJ databases">
        <title>Neisseria zalophi ATCC BAA-2455 complete genome.</title>
        <authorList>
            <person name="Veseli I.A."/>
            <person name="Buttler R."/>
            <person name="Mascarenhas dos Santos A.C."/>
            <person name="Pombert J.-F."/>
        </authorList>
    </citation>
    <scope>NUCLEOTIDE SEQUENCE [LARGE SCALE GENOMIC DNA]</scope>
    <source>
        <strain evidence="14 15">ATCC BAA-2455</strain>
    </source>
</reference>
<dbReference type="Gene3D" id="1.10.4030.10">
    <property type="entry name" value="Porin chaperone SurA, peptide-binding domain"/>
    <property type="match status" value="1"/>
</dbReference>
<dbReference type="InterPro" id="IPR027304">
    <property type="entry name" value="Trigger_fact/SurA_dom_sf"/>
</dbReference>
<keyword evidence="6" id="KW-0472">Membrane</keyword>
<gene>
    <name evidence="14" type="ORF">D0T92_08600</name>
</gene>
<protein>
    <recommendedName>
        <fullName evidence="10">Periplasmic chaperone PpiD</fullName>
    </recommendedName>
    <alternativeName>
        <fullName evidence="11">Periplasmic folding chaperone</fullName>
    </alternativeName>
</protein>
<evidence type="ECO:0000256" key="5">
    <source>
        <dbReference type="ARBA" id="ARBA00022989"/>
    </source>
</evidence>
<dbReference type="PANTHER" id="PTHR47529:SF1">
    <property type="entry name" value="PERIPLASMIC CHAPERONE PPID"/>
    <property type="match status" value="1"/>
</dbReference>
<evidence type="ECO:0000256" key="2">
    <source>
        <dbReference type="ARBA" id="ARBA00022475"/>
    </source>
</evidence>
<evidence type="ECO:0000256" key="4">
    <source>
        <dbReference type="ARBA" id="ARBA00022692"/>
    </source>
</evidence>
<keyword evidence="4" id="KW-0812">Transmembrane</keyword>
<dbReference type="SUPFAM" id="SSF109998">
    <property type="entry name" value="Triger factor/SurA peptide-binding domain-like"/>
    <property type="match status" value="1"/>
</dbReference>
<dbReference type="InterPro" id="IPR046357">
    <property type="entry name" value="PPIase_dom_sf"/>
</dbReference>
<dbReference type="Pfam" id="PF00639">
    <property type="entry name" value="Rotamase"/>
    <property type="match status" value="1"/>
</dbReference>
<proteinExistence type="inferred from homology"/>
<dbReference type="Pfam" id="PF13624">
    <property type="entry name" value="SurA_N_3"/>
    <property type="match status" value="1"/>
</dbReference>